<organism evidence="8 9">
    <name type="scientific">Thlaspi arvense</name>
    <name type="common">Field penny-cress</name>
    <dbReference type="NCBI Taxonomy" id="13288"/>
    <lineage>
        <taxon>Eukaryota</taxon>
        <taxon>Viridiplantae</taxon>
        <taxon>Streptophyta</taxon>
        <taxon>Embryophyta</taxon>
        <taxon>Tracheophyta</taxon>
        <taxon>Spermatophyta</taxon>
        <taxon>Magnoliopsida</taxon>
        <taxon>eudicotyledons</taxon>
        <taxon>Gunneridae</taxon>
        <taxon>Pentapetalae</taxon>
        <taxon>rosids</taxon>
        <taxon>malvids</taxon>
        <taxon>Brassicales</taxon>
        <taxon>Brassicaceae</taxon>
        <taxon>Thlaspideae</taxon>
        <taxon>Thlaspi</taxon>
    </lineage>
</organism>
<dbReference type="InterPro" id="IPR023222">
    <property type="entry name" value="PsbQ-like_dom_sf"/>
</dbReference>
<keyword evidence="9" id="KW-1185">Reference proteome</keyword>
<sequence>HCHQQKLELGPKKSAKEIINVKTLIDQKFWPYVQKSLDLRALFKEDKYNLKELTSKLFQTINNMDYAARSKSSPYAKKYYSMTESQDGL</sequence>
<name>A0AAU9ST85_THLAR</name>
<evidence type="ECO:0000256" key="1">
    <source>
        <dbReference type="ARBA" id="ARBA00004622"/>
    </source>
</evidence>
<dbReference type="Proteomes" id="UP000836841">
    <property type="component" value="Chromosome 6"/>
</dbReference>
<evidence type="ECO:0000256" key="4">
    <source>
        <dbReference type="ARBA" id="ARBA00022946"/>
    </source>
</evidence>
<dbReference type="Pfam" id="PF05757">
    <property type="entry name" value="PsbQ"/>
    <property type="match status" value="1"/>
</dbReference>
<feature type="non-terminal residue" evidence="8">
    <location>
        <position position="1"/>
    </location>
</feature>
<keyword evidence="4" id="KW-0809">Transit peptide</keyword>
<dbReference type="PANTHER" id="PTHR33399">
    <property type="entry name" value="OXYGEN-EVOLVING ENHANCER PROTEIN 3-1, CHLOROPLASTIC"/>
    <property type="match status" value="1"/>
</dbReference>
<accession>A0AAU9ST85</accession>
<feature type="non-terminal residue" evidence="8">
    <location>
        <position position="89"/>
    </location>
</feature>
<evidence type="ECO:0000256" key="6">
    <source>
        <dbReference type="ARBA" id="ARBA00023136"/>
    </source>
</evidence>
<dbReference type="PANTHER" id="PTHR33399:SF7">
    <property type="entry name" value="OXYGEN-EVOLVING ENHANCER PROTEIN 3-2, CHLOROPLASTIC"/>
    <property type="match status" value="1"/>
</dbReference>
<dbReference type="Gene3D" id="1.20.120.290">
    <property type="entry name" value="Oxygen-evolving enhancer protein 3 (PsbQ), four-helix up-down bundle"/>
    <property type="match status" value="1"/>
</dbReference>
<evidence type="ECO:0000313" key="8">
    <source>
        <dbReference type="EMBL" id="CAH2070282.1"/>
    </source>
</evidence>
<keyword evidence="2" id="KW-0150">Chloroplast</keyword>
<comment type="subcellular location">
    <subcellularLocation>
        <location evidence="1">Plastid</location>
        <location evidence="1">Chloroplast thylakoid membrane</location>
        <topology evidence="1">Peripheral membrane protein</topology>
        <orientation evidence="1">Lumenal side</orientation>
    </subcellularLocation>
</comment>
<dbReference type="InterPro" id="IPR008797">
    <property type="entry name" value="PSII_PsbQ"/>
</dbReference>
<evidence type="ECO:0000256" key="2">
    <source>
        <dbReference type="ARBA" id="ARBA00022528"/>
    </source>
</evidence>
<dbReference type="GO" id="GO:0019898">
    <property type="term" value="C:extrinsic component of membrane"/>
    <property type="evidence" value="ECO:0007669"/>
    <property type="project" value="InterPro"/>
</dbReference>
<dbReference type="GO" id="GO:0009767">
    <property type="term" value="P:photosynthetic electron transport chain"/>
    <property type="evidence" value="ECO:0007669"/>
    <property type="project" value="TreeGrafter"/>
</dbReference>
<keyword evidence="6" id="KW-0472">Membrane</keyword>
<dbReference type="GO" id="GO:0005509">
    <property type="term" value="F:calcium ion binding"/>
    <property type="evidence" value="ECO:0007669"/>
    <property type="project" value="InterPro"/>
</dbReference>
<dbReference type="GO" id="GO:0009654">
    <property type="term" value="C:photosystem II oxygen evolving complex"/>
    <property type="evidence" value="ECO:0007669"/>
    <property type="project" value="InterPro"/>
</dbReference>
<dbReference type="GO" id="GO:0009535">
    <property type="term" value="C:chloroplast thylakoid membrane"/>
    <property type="evidence" value="ECO:0007669"/>
    <property type="project" value="UniProtKB-SubCell"/>
</dbReference>
<dbReference type="InterPro" id="IPR054099">
    <property type="entry name" value="PSII_PsbQ_pln"/>
</dbReference>
<proteinExistence type="inferred from homology"/>
<evidence type="ECO:0000256" key="7">
    <source>
        <dbReference type="ARBA" id="ARBA00035649"/>
    </source>
</evidence>
<gene>
    <name evidence="8" type="ORF">TAV2_LOCUS21149</name>
</gene>
<reference evidence="8 9" key="1">
    <citation type="submission" date="2022-03" db="EMBL/GenBank/DDBJ databases">
        <authorList>
            <person name="Nunn A."/>
            <person name="Chopra R."/>
            <person name="Nunn A."/>
            <person name="Contreras Garrido A."/>
        </authorList>
    </citation>
    <scope>NUCLEOTIDE SEQUENCE [LARGE SCALE GENOMIC DNA]</scope>
</reference>
<comment type="similarity">
    <text evidence="7">Belongs to the PsbQ family.</text>
</comment>
<dbReference type="SUPFAM" id="SSF101112">
    <property type="entry name" value="Oxygen-evolving enhancer protein 3"/>
    <property type="match status" value="1"/>
</dbReference>
<evidence type="ECO:0000256" key="5">
    <source>
        <dbReference type="ARBA" id="ARBA00023078"/>
    </source>
</evidence>
<dbReference type="EMBL" id="OU466862">
    <property type="protein sequence ID" value="CAH2070282.1"/>
    <property type="molecule type" value="Genomic_DNA"/>
</dbReference>
<dbReference type="AlphaFoldDB" id="A0AAU9ST85"/>
<evidence type="ECO:0000256" key="3">
    <source>
        <dbReference type="ARBA" id="ARBA00022640"/>
    </source>
</evidence>
<evidence type="ECO:0000313" key="9">
    <source>
        <dbReference type="Proteomes" id="UP000836841"/>
    </source>
</evidence>
<protein>
    <submittedName>
        <fullName evidence="8">Uncharacterized protein</fullName>
    </submittedName>
</protein>
<keyword evidence="5" id="KW-0793">Thylakoid</keyword>
<keyword evidence="3" id="KW-0934">Plastid</keyword>